<sequence length="308" mass="36296">MPDEELLTVYRSKDRAIEQLQLEHKAEIQLLRNEHESNNEKQIHILDEVRNKLYQQRENLIRDHQDQISALKDMIAHNELLHCTKLDDLREKLRVSSLEEQHLQEGLQSIRKSPSDTLQKTDSLRDVNAQLQTQLHEAINDPAKQQMQQLLDGNQKTIDALRADNNQLQQTNNQSVSTINLLRAEISRLRNAQWLVSGVEKQLQQATLELEGSKQAAAYWKEKWEKESPVAAKYAADLREKDTATSEEHRRYLTEKQRWIEKEKQMKARETQQEAKIRELNDAIKRWDDRSKQHHAAQRQGPRRQQLH</sequence>
<evidence type="ECO:0000256" key="1">
    <source>
        <dbReference type="SAM" id="Coils"/>
    </source>
</evidence>
<keyword evidence="4" id="KW-1185">Reference proteome</keyword>
<evidence type="ECO:0000313" key="4">
    <source>
        <dbReference type="Proteomes" id="UP001212841"/>
    </source>
</evidence>
<evidence type="ECO:0000313" key="3">
    <source>
        <dbReference type="EMBL" id="KAJ3047922.1"/>
    </source>
</evidence>
<dbReference type="EMBL" id="JADGJD010000877">
    <property type="protein sequence ID" value="KAJ3047922.1"/>
    <property type="molecule type" value="Genomic_DNA"/>
</dbReference>
<evidence type="ECO:0000256" key="2">
    <source>
        <dbReference type="SAM" id="MobiDB-lite"/>
    </source>
</evidence>
<proteinExistence type="predicted"/>
<feature type="coiled-coil region" evidence="1">
    <location>
        <begin position="144"/>
        <end position="171"/>
    </location>
</feature>
<feature type="compositionally biased region" description="Basic and acidic residues" evidence="2">
    <location>
        <begin position="265"/>
        <end position="291"/>
    </location>
</feature>
<dbReference type="AlphaFoldDB" id="A0AAD5X3C3"/>
<reference evidence="3" key="1">
    <citation type="submission" date="2020-05" db="EMBL/GenBank/DDBJ databases">
        <title>Phylogenomic resolution of chytrid fungi.</title>
        <authorList>
            <person name="Stajich J.E."/>
            <person name="Amses K."/>
            <person name="Simmons R."/>
            <person name="Seto K."/>
            <person name="Myers J."/>
            <person name="Bonds A."/>
            <person name="Quandt C.A."/>
            <person name="Barry K."/>
            <person name="Liu P."/>
            <person name="Grigoriev I."/>
            <person name="Longcore J.E."/>
            <person name="James T.Y."/>
        </authorList>
    </citation>
    <scope>NUCLEOTIDE SEQUENCE</scope>
    <source>
        <strain evidence="3">JEL0318</strain>
    </source>
</reference>
<protein>
    <submittedName>
        <fullName evidence="3">Uncharacterized protein</fullName>
    </submittedName>
</protein>
<comment type="caution">
    <text evidence="3">The sequence shown here is derived from an EMBL/GenBank/DDBJ whole genome shotgun (WGS) entry which is preliminary data.</text>
</comment>
<feature type="region of interest" description="Disordered" evidence="2">
    <location>
        <begin position="265"/>
        <end position="308"/>
    </location>
</feature>
<accession>A0AAD5X3C3</accession>
<name>A0AAD5X3C3_9FUNG</name>
<feature type="compositionally biased region" description="Basic residues" evidence="2">
    <location>
        <begin position="292"/>
        <end position="308"/>
    </location>
</feature>
<gene>
    <name evidence="3" type="ORF">HK097_011040</name>
</gene>
<dbReference type="Proteomes" id="UP001212841">
    <property type="component" value="Unassembled WGS sequence"/>
</dbReference>
<organism evidence="3 4">
    <name type="scientific">Rhizophlyctis rosea</name>
    <dbReference type="NCBI Taxonomy" id="64517"/>
    <lineage>
        <taxon>Eukaryota</taxon>
        <taxon>Fungi</taxon>
        <taxon>Fungi incertae sedis</taxon>
        <taxon>Chytridiomycota</taxon>
        <taxon>Chytridiomycota incertae sedis</taxon>
        <taxon>Chytridiomycetes</taxon>
        <taxon>Rhizophlyctidales</taxon>
        <taxon>Rhizophlyctidaceae</taxon>
        <taxon>Rhizophlyctis</taxon>
    </lineage>
</organism>
<keyword evidence="1" id="KW-0175">Coiled coil</keyword>